<gene>
    <name evidence="2" type="ORF">F2P81_001389</name>
</gene>
<comment type="caution">
    <text evidence="2">The sequence shown here is derived from an EMBL/GenBank/DDBJ whole genome shotgun (WGS) entry which is preliminary data.</text>
</comment>
<reference evidence="2 3" key="1">
    <citation type="submission" date="2019-06" db="EMBL/GenBank/DDBJ databases">
        <title>Draft genomes of female and male turbot (Scophthalmus maximus).</title>
        <authorList>
            <person name="Xu H."/>
            <person name="Xu X.-W."/>
            <person name="Shao C."/>
            <person name="Chen S."/>
        </authorList>
    </citation>
    <scope>NUCLEOTIDE SEQUENCE [LARGE SCALE GENOMIC DNA]</scope>
    <source>
        <strain evidence="2">Ysfricsl-2016a</strain>
        <tissue evidence="2">Blood</tissue>
    </source>
</reference>
<name>A0A6A4TMJ5_SCOMX</name>
<evidence type="ECO:0000313" key="2">
    <source>
        <dbReference type="EMBL" id="KAF0044860.1"/>
    </source>
</evidence>
<proteinExistence type="predicted"/>
<protein>
    <submittedName>
        <fullName evidence="2">Uncharacterized protein</fullName>
    </submittedName>
</protein>
<evidence type="ECO:0000313" key="3">
    <source>
        <dbReference type="Proteomes" id="UP000438429"/>
    </source>
</evidence>
<sequence length="428" mass="48615">MPGSAASGGLSLASPRFSHNPLPPLQKFWTRRAALCRRTGPSICVAVSRIKPRRRRLMLRKRLRAADASRAEMEDLSCWKALVSNIVSGRDPIYSGRMNHSRSNTDAFTVRHPRKVQVGNFQRWLDDKAGHFAVLCGLFFFFSSFAQFRIPITDLQTCGKFVPVVTVTYCKTWKRAACHKGHILPDYAFDGGGGLAGDRYRGSDDMDFDFCSFKSEWQRDKSRDLPHTSQNTDPLQLISAATSQESVERVKLVFPTTPIFAFKVTLPVDIRIEMLVEEQIDKFLFVLLVNAQQTRKNWPRPRPFRSEKASRKLTNVVTHAVGYPVDRLISQVESIMTNWPRAPEPRQPRRRPAHIHENARREEDQTLGTRKLRSFHFYEADSRPAVKTSQGVTMPFGIVQRSTCLELTAVNCAFGSVQWEGSSSSVNR</sequence>
<feature type="region of interest" description="Disordered" evidence="1">
    <location>
        <begin position="339"/>
        <end position="366"/>
    </location>
</feature>
<evidence type="ECO:0000256" key="1">
    <source>
        <dbReference type="SAM" id="MobiDB-lite"/>
    </source>
</evidence>
<dbReference type="Proteomes" id="UP000438429">
    <property type="component" value="Unassembled WGS sequence"/>
</dbReference>
<dbReference type="AlphaFoldDB" id="A0A6A4TMJ5"/>
<dbReference type="EMBL" id="VEVO01000002">
    <property type="protein sequence ID" value="KAF0044860.1"/>
    <property type="molecule type" value="Genomic_DNA"/>
</dbReference>
<accession>A0A6A4TMJ5</accession>
<organism evidence="2 3">
    <name type="scientific">Scophthalmus maximus</name>
    <name type="common">Turbot</name>
    <name type="synonym">Psetta maxima</name>
    <dbReference type="NCBI Taxonomy" id="52904"/>
    <lineage>
        <taxon>Eukaryota</taxon>
        <taxon>Metazoa</taxon>
        <taxon>Chordata</taxon>
        <taxon>Craniata</taxon>
        <taxon>Vertebrata</taxon>
        <taxon>Euteleostomi</taxon>
        <taxon>Actinopterygii</taxon>
        <taxon>Neopterygii</taxon>
        <taxon>Teleostei</taxon>
        <taxon>Neoteleostei</taxon>
        <taxon>Acanthomorphata</taxon>
        <taxon>Carangaria</taxon>
        <taxon>Pleuronectiformes</taxon>
        <taxon>Pleuronectoidei</taxon>
        <taxon>Scophthalmidae</taxon>
        <taxon>Scophthalmus</taxon>
    </lineage>
</organism>
<feature type="compositionally biased region" description="Basic and acidic residues" evidence="1">
    <location>
        <begin position="354"/>
        <end position="364"/>
    </location>
</feature>